<accession>A0ABQ9YQJ3</accession>
<dbReference type="EMBL" id="JAOYFB010000001">
    <property type="protein sequence ID" value="KAK4002888.1"/>
    <property type="molecule type" value="Genomic_DNA"/>
</dbReference>
<dbReference type="Proteomes" id="UP001234178">
    <property type="component" value="Unassembled WGS sequence"/>
</dbReference>
<sequence>MVLASKFDHFKDKCEIRVRGDDKRRRNAPTMTTRERDPDAAAHNFISCRFWLDATPLGPIKREDPSRSDTQLLPDFGTGEV</sequence>
<protein>
    <submittedName>
        <fullName evidence="2">Uncharacterized protein</fullName>
    </submittedName>
</protein>
<reference evidence="2 3" key="1">
    <citation type="journal article" date="2023" name="Nucleic Acids Res.">
        <title>The hologenome of Daphnia magna reveals possible DNA methylation and microbiome-mediated evolution of the host genome.</title>
        <authorList>
            <person name="Chaturvedi A."/>
            <person name="Li X."/>
            <person name="Dhandapani V."/>
            <person name="Marshall H."/>
            <person name="Kissane S."/>
            <person name="Cuenca-Cambronero M."/>
            <person name="Asole G."/>
            <person name="Calvet F."/>
            <person name="Ruiz-Romero M."/>
            <person name="Marangio P."/>
            <person name="Guigo R."/>
            <person name="Rago D."/>
            <person name="Mirbahai L."/>
            <person name="Eastwood N."/>
            <person name="Colbourne J.K."/>
            <person name="Zhou J."/>
            <person name="Mallon E."/>
            <person name="Orsini L."/>
        </authorList>
    </citation>
    <scope>NUCLEOTIDE SEQUENCE [LARGE SCALE GENOMIC DNA]</scope>
    <source>
        <strain evidence="2">LRV0_1</strain>
    </source>
</reference>
<evidence type="ECO:0000313" key="2">
    <source>
        <dbReference type="EMBL" id="KAK4002888.1"/>
    </source>
</evidence>
<gene>
    <name evidence="2" type="ORF">OUZ56_004682</name>
</gene>
<feature type="region of interest" description="Disordered" evidence="1">
    <location>
        <begin position="58"/>
        <end position="81"/>
    </location>
</feature>
<keyword evidence="3" id="KW-1185">Reference proteome</keyword>
<evidence type="ECO:0000313" key="3">
    <source>
        <dbReference type="Proteomes" id="UP001234178"/>
    </source>
</evidence>
<comment type="caution">
    <text evidence="2">The sequence shown here is derived from an EMBL/GenBank/DDBJ whole genome shotgun (WGS) entry which is preliminary data.</text>
</comment>
<organism evidence="2 3">
    <name type="scientific">Daphnia magna</name>
    <dbReference type="NCBI Taxonomy" id="35525"/>
    <lineage>
        <taxon>Eukaryota</taxon>
        <taxon>Metazoa</taxon>
        <taxon>Ecdysozoa</taxon>
        <taxon>Arthropoda</taxon>
        <taxon>Crustacea</taxon>
        <taxon>Branchiopoda</taxon>
        <taxon>Diplostraca</taxon>
        <taxon>Cladocera</taxon>
        <taxon>Anomopoda</taxon>
        <taxon>Daphniidae</taxon>
        <taxon>Daphnia</taxon>
    </lineage>
</organism>
<proteinExistence type="predicted"/>
<name>A0ABQ9YQJ3_9CRUS</name>
<evidence type="ECO:0000256" key="1">
    <source>
        <dbReference type="SAM" id="MobiDB-lite"/>
    </source>
</evidence>